<protein>
    <submittedName>
        <fullName evidence="2">Uncharacterized protein</fullName>
    </submittedName>
</protein>
<feature type="compositionally biased region" description="Low complexity" evidence="1">
    <location>
        <begin position="72"/>
        <end position="87"/>
    </location>
</feature>
<gene>
    <name evidence="2" type="ORF">WS72_03460</name>
</gene>
<feature type="region of interest" description="Disordered" evidence="1">
    <location>
        <begin position="72"/>
        <end position="104"/>
    </location>
</feature>
<name>A0ABR5TEP3_9BURK</name>
<dbReference type="Proteomes" id="UP000070255">
    <property type="component" value="Unassembled WGS sequence"/>
</dbReference>
<evidence type="ECO:0000256" key="1">
    <source>
        <dbReference type="SAM" id="MobiDB-lite"/>
    </source>
</evidence>
<organism evidence="2 3">
    <name type="scientific">Burkholderia savannae</name>
    <dbReference type="NCBI Taxonomy" id="1637837"/>
    <lineage>
        <taxon>Bacteria</taxon>
        <taxon>Pseudomonadati</taxon>
        <taxon>Pseudomonadota</taxon>
        <taxon>Betaproteobacteria</taxon>
        <taxon>Burkholderiales</taxon>
        <taxon>Burkholderiaceae</taxon>
        <taxon>Burkholderia</taxon>
        <taxon>pseudomallei group</taxon>
    </lineage>
</organism>
<dbReference type="EMBL" id="LNJQ01000001">
    <property type="protein sequence ID" value="KWZ42027.1"/>
    <property type="molecule type" value="Genomic_DNA"/>
</dbReference>
<keyword evidence="3" id="KW-1185">Reference proteome</keyword>
<comment type="caution">
    <text evidence="2">The sequence shown here is derived from an EMBL/GenBank/DDBJ whole genome shotgun (WGS) entry which is preliminary data.</text>
</comment>
<reference evidence="2 3" key="1">
    <citation type="submission" date="2015-11" db="EMBL/GenBank/DDBJ databases">
        <authorList>
            <person name="Sahl J."/>
            <person name="Wagner D."/>
            <person name="Keim P."/>
        </authorList>
    </citation>
    <scope>NUCLEOTIDE SEQUENCE [LARGE SCALE GENOMIC DNA]</scope>
    <source>
        <strain evidence="2 3">BDU18</strain>
    </source>
</reference>
<evidence type="ECO:0000313" key="2">
    <source>
        <dbReference type="EMBL" id="KWZ42027.1"/>
    </source>
</evidence>
<feature type="compositionally biased region" description="Basic and acidic residues" evidence="1">
    <location>
        <begin position="94"/>
        <end position="104"/>
    </location>
</feature>
<evidence type="ECO:0000313" key="3">
    <source>
        <dbReference type="Proteomes" id="UP000070255"/>
    </source>
</evidence>
<feature type="region of interest" description="Disordered" evidence="1">
    <location>
        <begin position="1"/>
        <end position="48"/>
    </location>
</feature>
<accession>A0ABR5TEP3</accession>
<proteinExistence type="predicted"/>
<sequence>MVCNNDARRAGRQGGGRPCFGRGRAGRVADSRRRPAPTRRPRATLDGQRGFASRAARFVCAFACAVARAVSCAHGRGGTSRPAASARPPRPRRARDPRDGATIA</sequence>